<evidence type="ECO:0000256" key="10">
    <source>
        <dbReference type="ARBA" id="ARBA00023242"/>
    </source>
</evidence>
<evidence type="ECO:0000256" key="11">
    <source>
        <dbReference type="SAM" id="MobiDB-lite"/>
    </source>
</evidence>
<dbReference type="GO" id="GO:0003700">
    <property type="term" value="F:DNA-binding transcription factor activity"/>
    <property type="evidence" value="ECO:0007669"/>
    <property type="project" value="InterPro"/>
</dbReference>
<feature type="compositionally biased region" description="Low complexity" evidence="11">
    <location>
        <begin position="633"/>
        <end position="662"/>
    </location>
</feature>
<dbReference type="SUPFAM" id="SSF54171">
    <property type="entry name" value="DNA-binding domain"/>
    <property type="match status" value="1"/>
</dbReference>
<keyword evidence="10" id="KW-0539">Nucleus</keyword>
<reference evidence="13 14" key="1">
    <citation type="submission" date="2020-08" db="EMBL/GenBank/DDBJ databases">
        <title>Plant Genome Project.</title>
        <authorList>
            <person name="Zhang R.-G."/>
        </authorList>
    </citation>
    <scope>NUCLEOTIDE SEQUENCE [LARGE SCALE GENOMIC DNA]</scope>
    <source>
        <tissue evidence="13">Rhizome</tissue>
    </source>
</reference>
<dbReference type="GO" id="GO:0046872">
    <property type="term" value="F:metal ion binding"/>
    <property type="evidence" value="ECO:0007669"/>
    <property type="project" value="UniProtKB-KW"/>
</dbReference>
<dbReference type="InterPro" id="IPR027806">
    <property type="entry name" value="HARBI1_dom"/>
</dbReference>
<organism evidence="13 14">
    <name type="scientific">Zingiber officinale</name>
    <name type="common">Ginger</name>
    <name type="synonym">Amomum zingiber</name>
    <dbReference type="NCBI Taxonomy" id="94328"/>
    <lineage>
        <taxon>Eukaryota</taxon>
        <taxon>Viridiplantae</taxon>
        <taxon>Streptophyta</taxon>
        <taxon>Embryophyta</taxon>
        <taxon>Tracheophyta</taxon>
        <taxon>Spermatophyta</taxon>
        <taxon>Magnoliopsida</taxon>
        <taxon>Liliopsida</taxon>
        <taxon>Zingiberales</taxon>
        <taxon>Zingiberaceae</taxon>
        <taxon>Zingiber</taxon>
    </lineage>
</organism>
<proteinExistence type="inferred from homology"/>
<dbReference type="InterPro" id="IPR001471">
    <property type="entry name" value="AP2/ERF_dom"/>
</dbReference>
<dbReference type="PROSITE" id="PS51032">
    <property type="entry name" value="AP2_ERF"/>
    <property type="match status" value="1"/>
</dbReference>
<sequence length="850" mass="95165">MRWMFSLTMDCDAACISELRMNRDTFRILCDMVKDVGGLKPSKNASIEEVVAMFIYTLAHHKKSRTISLLFSRSRETVSRRFHQVLYAIMRLHDILLKKPEPITQDCQDERWKCFQGCLGALDGTLIKVTPPSEEKSRYRTRKGCISTNVLGVCCPNMEFIYVLPGWEGSAHDGRVLRNAISRPHGLRVPRGYYYLVDSGYCNANGFLTPYRGQRYHLKEFDGHQPETAEEYFNMKHSKARNVIERCFGLLKGRWKILALPSFFAIQTQVRIIIACCLLHNLIRKFMRRSTPMAVRGRGKNKQYWKDEEIDALVDVLQELASDPLWKVDGGFKNNYMFQVHKILVSRIPNFDKEADPHIDSKIKWLRKKYNLISEICMQSGCQWDDVEHKINCEKQWFDEWCLNHKNAVGLLNFRFPYLRKLDMVWGRDRATGVHAEDFVEASANANCPKNMTVCSSSDSEDEPVIVSDAQGSPSSSSTTQATKKRKKLSPRRKTFCKSKKPRTLQQTIDARLDSFTTKFESVCDHMASQYAIVTNALVAESKSDESLSNEKMQEVINELLNVGISPMDVGRAAEICYNDPAKVQFLSHGDNEKTPSKSLLFCTNSDREGHRTGSDRKGQILTAMADALVSSEPESSANSISSSSLSSPSNRTAAASTAAGMSSGGGGRKRGLDGSNSPSYRGVRMRAWGKWVSEIREPRKKSRIWLGTFQTAEMAARAHDVAALSIKGASAVLNFPDLAASLPRPATLSPRDVQVAAAKAAAMNPAPLPESPKDPNASEELGEIVELPRLSECLLDSADSGSEFLYHDPAPAESWLPWAETGFGFGPDEIWATSNAYDSTGFGTLLWDC</sequence>
<dbReference type="PANTHER" id="PTHR22930">
    <property type="match status" value="1"/>
</dbReference>
<keyword evidence="8" id="KW-0238">DNA-binding</keyword>
<feature type="domain" description="AP2/ERF" evidence="12">
    <location>
        <begin position="680"/>
        <end position="737"/>
    </location>
</feature>
<keyword evidence="7" id="KW-0805">Transcription regulation</keyword>
<dbReference type="Pfam" id="PF26138">
    <property type="entry name" value="DUF8040"/>
    <property type="match status" value="1"/>
</dbReference>
<dbReference type="PANTHER" id="PTHR22930:SF293">
    <property type="entry name" value="PROTEIN ALP1-LIKE"/>
    <property type="match status" value="1"/>
</dbReference>
<dbReference type="InterPro" id="IPR036955">
    <property type="entry name" value="AP2/ERF_dom_sf"/>
</dbReference>
<keyword evidence="5" id="KW-0479">Metal-binding</keyword>
<evidence type="ECO:0000256" key="9">
    <source>
        <dbReference type="ARBA" id="ARBA00023163"/>
    </source>
</evidence>
<evidence type="ECO:0000256" key="1">
    <source>
        <dbReference type="ARBA" id="ARBA00001968"/>
    </source>
</evidence>
<dbReference type="Pfam" id="PF00847">
    <property type="entry name" value="AP2"/>
    <property type="match status" value="1"/>
</dbReference>
<dbReference type="InterPro" id="IPR016177">
    <property type="entry name" value="DNA-bd_dom_sf"/>
</dbReference>
<feature type="compositionally biased region" description="Polar residues" evidence="11">
    <location>
        <begin position="470"/>
        <end position="482"/>
    </location>
</feature>
<feature type="region of interest" description="Disordered" evidence="11">
    <location>
        <begin position="633"/>
        <end position="680"/>
    </location>
</feature>
<dbReference type="SMART" id="SM00380">
    <property type="entry name" value="AP2"/>
    <property type="match status" value="1"/>
</dbReference>
<dbReference type="PRINTS" id="PR00367">
    <property type="entry name" value="ETHRSPELEMNT"/>
</dbReference>
<dbReference type="Pfam" id="PF12776">
    <property type="entry name" value="Myb_DNA-bind_3"/>
    <property type="match status" value="1"/>
</dbReference>
<keyword evidence="9" id="KW-0804">Transcription</keyword>
<gene>
    <name evidence="13" type="ORF">ZIOFF_066091</name>
</gene>
<keyword evidence="4" id="KW-0540">Nuclease</keyword>
<evidence type="ECO:0000256" key="7">
    <source>
        <dbReference type="ARBA" id="ARBA00023015"/>
    </source>
</evidence>
<dbReference type="AlphaFoldDB" id="A0A8J5F2Y3"/>
<evidence type="ECO:0000259" key="12">
    <source>
        <dbReference type="PROSITE" id="PS51032"/>
    </source>
</evidence>
<dbReference type="FunFam" id="3.30.730.10:FF:000001">
    <property type="entry name" value="Ethylene-responsive transcription factor 2"/>
    <property type="match status" value="1"/>
</dbReference>
<dbReference type="GO" id="GO:0003677">
    <property type="term" value="F:DNA binding"/>
    <property type="evidence" value="ECO:0007669"/>
    <property type="project" value="UniProtKB-KW"/>
</dbReference>
<comment type="similarity">
    <text evidence="3">Belongs to the HARBI1 family.</text>
</comment>
<evidence type="ECO:0000256" key="6">
    <source>
        <dbReference type="ARBA" id="ARBA00022801"/>
    </source>
</evidence>
<dbReference type="GO" id="GO:0016787">
    <property type="term" value="F:hydrolase activity"/>
    <property type="evidence" value="ECO:0007669"/>
    <property type="project" value="UniProtKB-KW"/>
</dbReference>
<dbReference type="CDD" id="cd00018">
    <property type="entry name" value="AP2"/>
    <property type="match status" value="1"/>
</dbReference>
<comment type="caution">
    <text evidence="13">The sequence shown here is derived from an EMBL/GenBank/DDBJ whole genome shotgun (WGS) entry which is preliminary data.</text>
</comment>
<keyword evidence="14" id="KW-1185">Reference proteome</keyword>
<evidence type="ECO:0000256" key="3">
    <source>
        <dbReference type="ARBA" id="ARBA00006958"/>
    </source>
</evidence>
<feature type="compositionally biased region" description="Basic residues" evidence="11">
    <location>
        <begin position="483"/>
        <end position="501"/>
    </location>
</feature>
<name>A0A8J5F2Y3_ZINOF</name>
<dbReference type="Pfam" id="PF13359">
    <property type="entry name" value="DDE_Tnp_4"/>
    <property type="match status" value="1"/>
</dbReference>
<evidence type="ECO:0000256" key="4">
    <source>
        <dbReference type="ARBA" id="ARBA00022722"/>
    </source>
</evidence>
<dbReference type="InterPro" id="IPR045249">
    <property type="entry name" value="HARBI1-like"/>
</dbReference>
<dbReference type="InterPro" id="IPR024752">
    <property type="entry name" value="Myb/SANT-like_dom"/>
</dbReference>
<evidence type="ECO:0000313" key="13">
    <source>
        <dbReference type="EMBL" id="KAG6476843.1"/>
    </source>
</evidence>
<keyword evidence="6" id="KW-0378">Hydrolase</keyword>
<protein>
    <recommendedName>
        <fullName evidence="12">AP2/ERF domain-containing protein</fullName>
    </recommendedName>
</protein>
<dbReference type="GO" id="GO:0004518">
    <property type="term" value="F:nuclease activity"/>
    <property type="evidence" value="ECO:0007669"/>
    <property type="project" value="UniProtKB-KW"/>
</dbReference>
<feature type="region of interest" description="Disordered" evidence="11">
    <location>
        <begin position="455"/>
        <end position="501"/>
    </location>
</feature>
<evidence type="ECO:0000256" key="2">
    <source>
        <dbReference type="ARBA" id="ARBA00004123"/>
    </source>
</evidence>
<dbReference type="Gene3D" id="3.30.730.10">
    <property type="entry name" value="AP2/ERF domain"/>
    <property type="match status" value="1"/>
</dbReference>
<comment type="subcellular location">
    <subcellularLocation>
        <location evidence="2">Nucleus</location>
    </subcellularLocation>
</comment>
<dbReference type="GO" id="GO:0005634">
    <property type="term" value="C:nucleus"/>
    <property type="evidence" value="ECO:0007669"/>
    <property type="project" value="UniProtKB-SubCell"/>
</dbReference>
<dbReference type="InterPro" id="IPR058353">
    <property type="entry name" value="DUF8040"/>
</dbReference>
<accession>A0A8J5F2Y3</accession>
<evidence type="ECO:0000313" key="14">
    <source>
        <dbReference type="Proteomes" id="UP000734854"/>
    </source>
</evidence>
<comment type="cofactor">
    <cofactor evidence="1">
        <name>a divalent metal cation</name>
        <dbReference type="ChEBI" id="CHEBI:60240"/>
    </cofactor>
</comment>
<evidence type="ECO:0000256" key="8">
    <source>
        <dbReference type="ARBA" id="ARBA00023125"/>
    </source>
</evidence>
<dbReference type="EMBL" id="JACMSC010000018">
    <property type="protein sequence ID" value="KAG6476843.1"/>
    <property type="molecule type" value="Genomic_DNA"/>
</dbReference>
<dbReference type="Proteomes" id="UP000734854">
    <property type="component" value="Unassembled WGS sequence"/>
</dbReference>
<evidence type="ECO:0000256" key="5">
    <source>
        <dbReference type="ARBA" id="ARBA00022723"/>
    </source>
</evidence>